<dbReference type="InterPro" id="IPR036397">
    <property type="entry name" value="RNaseH_sf"/>
</dbReference>
<dbReference type="Proteomes" id="UP001158576">
    <property type="component" value="Chromosome XSR"/>
</dbReference>
<dbReference type="SUPFAM" id="SSF53098">
    <property type="entry name" value="Ribonuclease H-like"/>
    <property type="match status" value="1"/>
</dbReference>
<evidence type="ECO:0000256" key="2">
    <source>
        <dbReference type="ARBA" id="ARBA00022722"/>
    </source>
</evidence>
<protein>
    <submittedName>
        <fullName evidence="6">Oidioi.mRNA.OKI2018_I69.XSR.g16077.t1.cds</fullName>
    </submittedName>
</protein>
<evidence type="ECO:0000256" key="3">
    <source>
        <dbReference type="ARBA" id="ARBA00022801"/>
    </source>
</evidence>
<dbReference type="InterPro" id="IPR013520">
    <property type="entry name" value="Ribonucl_H"/>
</dbReference>
<dbReference type="SMART" id="SM00479">
    <property type="entry name" value="EXOIII"/>
    <property type="match status" value="1"/>
</dbReference>
<keyword evidence="3" id="KW-0378">Hydrolase</keyword>
<feature type="domain" description="Exonuclease" evidence="5">
    <location>
        <begin position="3"/>
        <end position="181"/>
    </location>
</feature>
<sequence>MAKYMAIDCEMVETFWIKNALARVSIVDENSRVVLDEYVIPPGGCIIDYRTRWSGITKELIGNKGKEMSEVQSQVREILKDAVIIGHTVNTDLKSLMRCPCKAIVDISELPQLKLRFWRTANPEDPDSDEELIKRQRISLKRLSTALLDRQIQTGNKGHSSVEDATATMDLFRLIQKEWELKNPDLAGEDLFDDKFWEDEESLSEWSEEED</sequence>
<organism evidence="6 7">
    <name type="scientific">Oikopleura dioica</name>
    <name type="common">Tunicate</name>
    <dbReference type="NCBI Taxonomy" id="34765"/>
    <lineage>
        <taxon>Eukaryota</taxon>
        <taxon>Metazoa</taxon>
        <taxon>Chordata</taxon>
        <taxon>Tunicata</taxon>
        <taxon>Appendicularia</taxon>
        <taxon>Copelata</taxon>
        <taxon>Oikopleuridae</taxon>
        <taxon>Oikopleura</taxon>
    </lineage>
</organism>
<evidence type="ECO:0000313" key="6">
    <source>
        <dbReference type="EMBL" id="CAG5098904.1"/>
    </source>
</evidence>
<evidence type="ECO:0000256" key="1">
    <source>
        <dbReference type="ARBA" id="ARBA00022552"/>
    </source>
</evidence>
<dbReference type="PANTHER" id="PTHR12801">
    <property type="entry name" value="RNA EXONUCLEASE REXO1 / RECO3 FAMILY MEMBER-RELATED"/>
    <property type="match status" value="1"/>
</dbReference>
<proteinExistence type="predicted"/>
<evidence type="ECO:0000256" key="4">
    <source>
        <dbReference type="ARBA" id="ARBA00025599"/>
    </source>
</evidence>
<evidence type="ECO:0000313" key="7">
    <source>
        <dbReference type="Proteomes" id="UP001158576"/>
    </source>
</evidence>
<dbReference type="Pfam" id="PF00929">
    <property type="entry name" value="RNase_T"/>
    <property type="match status" value="1"/>
</dbReference>
<keyword evidence="1" id="KW-0698">rRNA processing</keyword>
<name>A0ABN7SEX5_OIKDI</name>
<accession>A0ABN7SEX5</accession>
<dbReference type="InterPro" id="IPR012337">
    <property type="entry name" value="RNaseH-like_sf"/>
</dbReference>
<keyword evidence="7" id="KW-1185">Reference proteome</keyword>
<dbReference type="PANTHER" id="PTHR12801:SF45">
    <property type="entry name" value="RNA EXONUCLEASE 4"/>
    <property type="match status" value="1"/>
</dbReference>
<reference evidence="6 7" key="1">
    <citation type="submission" date="2021-04" db="EMBL/GenBank/DDBJ databases">
        <authorList>
            <person name="Bliznina A."/>
        </authorList>
    </citation>
    <scope>NUCLEOTIDE SEQUENCE [LARGE SCALE GENOMIC DNA]</scope>
</reference>
<dbReference type="EMBL" id="OU015569">
    <property type="protein sequence ID" value="CAG5098904.1"/>
    <property type="molecule type" value="Genomic_DNA"/>
</dbReference>
<keyword evidence="2" id="KW-0540">Nuclease</keyword>
<evidence type="ECO:0000259" key="5">
    <source>
        <dbReference type="SMART" id="SM00479"/>
    </source>
</evidence>
<dbReference type="InterPro" id="IPR047021">
    <property type="entry name" value="REXO1/3/4-like"/>
</dbReference>
<gene>
    <name evidence="6" type="ORF">OKIOD_LOCUS7635</name>
</gene>
<dbReference type="Gene3D" id="3.30.420.10">
    <property type="entry name" value="Ribonuclease H-like superfamily/Ribonuclease H"/>
    <property type="match status" value="1"/>
</dbReference>
<comment type="function">
    <text evidence="4">Exoribonuclease involved in ribosome biosynthesis. Involved in the processing of ITS1, the internal transcribed spacer localized between the 18S and 5.8S rRNAs.</text>
</comment>